<name>A0A0G4EVT8_VITBC</name>
<keyword evidence="2" id="KW-0732">Signal</keyword>
<dbReference type="EMBL" id="CDMY01000323">
    <property type="protein sequence ID" value="CEM02317.1"/>
    <property type="molecule type" value="Genomic_DNA"/>
</dbReference>
<feature type="region of interest" description="Disordered" evidence="1">
    <location>
        <begin position="621"/>
        <end position="666"/>
    </location>
</feature>
<dbReference type="InterPro" id="IPR036378">
    <property type="entry name" value="FAS1_dom_sf"/>
</dbReference>
<evidence type="ECO:0000256" key="2">
    <source>
        <dbReference type="SAM" id="SignalP"/>
    </source>
</evidence>
<evidence type="ECO:0000313" key="3">
    <source>
        <dbReference type="EMBL" id="CEM02317.1"/>
    </source>
</evidence>
<evidence type="ECO:0000313" key="4">
    <source>
        <dbReference type="Proteomes" id="UP000041254"/>
    </source>
</evidence>
<feature type="compositionally biased region" description="Acidic residues" evidence="1">
    <location>
        <begin position="625"/>
        <end position="634"/>
    </location>
</feature>
<gene>
    <name evidence="3" type="ORF">Vbra_5429</name>
</gene>
<dbReference type="Proteomes" id="UP000041254">
    <property type="component" value="Unassembled WGS sequence"/>
</dbReference>
<dbReference type="VEuPathDB" id="CryptoDB:Vbra_5429"/>
<accession>A0A0G4EVT8</accession>
<keyword evidence="4" id="KW-1185">Reference proteome</keyword>
<feature type="region of interest" description="Disordered" evidence="1">
    <location>
        <begin position="21"/>
        <end position="70"/>
    </location>
</feature>
<dbReference type="AlphaFoldDB" id="A0A0G4EVT8"/>
<dbReference type="SUPFAM" id="SSF82153">
    <property type="entry name" value="FAS1 domain"/>
    <property type="match status" value="1"/>
</dbReference>
<sequence length="855" mass="93680">MCAVLRLLLSTLLSTLLLVSSTGSSTTEDPSEPPTSTTEEAPSSSISPSTEGPLPSTPPPIPIGPLRLHSHNDFIDPDKAHVSASAIEVTDLRLCLNKECDGQLPRGAQPWKAEYRDPAAAPSGSPVPIPGLGSARTLELDDRLMASQKTADMTLVCNKNAIEETKPQELYFNFRAFVEGIGPVVDRQRCEVETECIGTYKDPPEEVPEEEEPVEVPALPLKCRSRDRLKYTNHHGALTYKNETFVVLEDFFQQGKGKIDLANITIEVVRIINVGEYSSFIVNDTSSFETDGTITIGVRFPVGDECPTEPVNHTVQFDFETFVEGLGKMEGQRKCKIELECSPDPLGIQCPNISLDAYSGAEWGSSTTVHARDIITKYYPSEFTIANGSRWEPPELWGRKFSIDKSKLESEQALDASLVCEMGVSGPDSGSLKFKMVVDVEGLGEVEAEHNDCEIETNCTSGLLGLECPSMQVHAYTGHTPSWYPSFYSAVDPPPPGLYVRQIIMEDDDELLKTKAAIDTLNIDSEMEIDQIGKYILKLLDSSWTELETEGAKNRFNRKNITFFAPTNRAWEDLGNGTYERMLENATNITMTKKNENTTNTTPLNPFIPIFLAHIVVSEPVNDTEPGDNTDLGDDTPSPSPSPSPNPSSNPSSNPSTQGPPGTRRLSPYETLMLISAREARRLSGYDAHDFGNITEAADDDDNCLTGHTLLNLIGDPLNNTIYTKVCAGIRTTATPTGNETETNNMTYVEVKYNEKKKGAEGEAPEVKYTDFDLGQAVITKHDLCADALLSVCENGHLLLVDRVWVPPLDELEEYRALMPGWQDETTESAAMSKGNSPFILTLITALGAAAYVVS</sequence>
<reference evidence="3 4" key="1">
    <citation type="submission" date="2014-11" db="EMBL/GenBank/DDBJ databases">
        <authorList>
            <person name="Zhu J."/>
            <person name="Qi W."/>
            <person name="Song R."/>
        </authorList>
    </citation>
    <scope>NUCLEOTIDE SEQUENCE [LARGE SCALE GENOMIC DNA]</scope>
</reference>
<protein>
    <recommendedName>
        <fullName evidence="5">FAS1 domain-containing protein</fullName>
    </recommendedName>
</protein>
<evidence type="ECO:0000256" key="1">
    <source>
        <dbReference type="SAM" id="MobiDB-lite"/>
    </source>
</evidence>
<dbReference type="InParanoid" id="A0A0G4EVT8"/>
<feature type="signal peptide" evidence="2">
    <location>
        <begin position="1"/>
        <end position="24"/>
    </location>
</feature>
<feature type="compositionally biased region" description="Low complexity" evidence="1">
    <location>
        <begin position="21"/>
        <end position="54"/>
    </location>
</feature>
<proteinExistence type="predicted"/>
<feature type="chain" id="PRO_5005187913" description="FAS1 domain-containing protein" evidence="2">
    <location>
        <begin position="25"/>
        <end position="855"/>
    </location>
</feature>
<dbReference type="Gene3D" id="2.30.180.10">
    <property type="entry name" value="FAS1 domain"/>
    <property type="match status" value="1"/>
</dbReference>
<evidence type="ECO:0008006" key="5">
    <source>
        <dbReference type="Google" id="ProtNLM"/>
    </source>
</evidence>
<organism evidence="3 4">
    <name type="scientific">Vitrella brassicaformis (strain CCMP3155)</name>
    <dbReference type="NCBI Taxonomy" id="1169540"/>
    <lineage>
        <taxon>Eukaryota</taxon>
        <taxon>Sar</taxon>
        <taxon>Alveolata</taxon>
        <taxon>Colpodellida</taxon>
        <taxon>Vitrellaceae</taxon>
        <taxon>Vitrella</taxon>
    </lineage>
</organism>
<feature type="compositionally biased region" description="Pro residues" evidence="1">
    <location>
        <begin position="638"/>
        <end position="648"/>
    </location>
</feature>